<evidence type="ECO:0000313" key="2">
    <source>
        <dbReference type="EMBL" id="GGP00909.1"/>
    </source>
</evidence>
<gene>
    <name evidence="2" type="ORF">GCM10012278_02710</name>
</gene>
<sequence>MTVFPVRRTRRRSIAWTGAVLTLTTSCLVTGALVNPVPAHAGSTGMQKCLQNRQPDVNWTITQSGGGPINFPPGPNPPNGIFPNEALHVVIQPTTVSISNWNNEWYTVDGKSEAASAGYPFPGWPKYANLFRMNNNPGGWVASGSDPNPWNPHFLRELSSVSCFPAPVLPVRMGLGINDDNIGDNSGSWTFTLQIWRND</sequence>
<protein>
    <submittedName>
        <fullName evidence="2">Uncharacterized protein</fullName>
    </submittedName>
</protein>
<dbReference type="Proteomes" id="UP000660745">
    <property type="component" value="Unassembled WGS sequence"/>
</dbReference>
<feature type="chain" id="PRO_5036918566" evidence="1">
    <location>
        <begin position="42"/>
        <end position="199"/>
    </location>
</feature>
<dbReference type="AlphaFoldDB" id="A0A918E2R2"/>
<proteinExistence type="predicted"/>
<comment type="caution">
    <text evidence="2">The sequence shown here is derived from an EMBL/GenBank/DDBJ whole genome shotgun (WGS) entry which is preliminary data.</text>
</comment>
<dbReference type="PROSITE" id="PS51257">
    <property type="entry name" value="PROKAR_LIPOPROTEIN"/>
    <property type="match status" value="1"/>
</dbReference>
<feature type="signal peptide" evidence="1">
    <location>
        <begin position="1"/>
        <end position="41"/>
    </location>
</feature>
<reference evidence="2" key="1">
    <citation type="journal article" date="2014" name="Int. J. Syst. Evol. Microbiol.">
        <title>Complete genome sequence of Corynebacterium casei LMG S-19264T (=DSM 44701T), isolated from a smear-ripened cheese.</title>
        <authorList>
            <consortium name="US DOE Joint Genome Institute (JGI-PGF)"/>
            <person name="Walter F."/>
            <person name="Albersmeier A."/>
            <person name="Kalinowski J."/>
            <person name="Ruckert C."/>
        </authorList>
    </citation>
    <scope>NUCLEOTIDE SEQUENCE</scope>
    <source>
        <strain evidence="2">CGMCC 4.7430</strain>
    </source>
</reference>
<evidence type="ECO:0000256" key="1">
    <source>
        <dbReference type="SAM" id="SignalP"/>
    </source>
</evidence>
<keyword evidence="1" id="KW-0732">Signal</keyword>
<keyword evidence="3" id="KW-1185">Reference proteome</keyword>
<name>A0A918E2R2_9ACTN</name>
<reference evidence="2" key="2">
    <citation type="submission" date="2020-09" db="EMBL/GenBank/DDBJ databases">
        <authorList>
            <person name="Sun Q."/>
            <person name="Zhou Y."/>
        </authorList>
    </citation>
    <scope>NUCLEOTIDE SEQUENCE</scope>
    <source>
        <strain evidence="2">CGMCC 4.7430</strain>
    </source>
</reference>
<dbReference type="RefSeq" id="WP_189136595.1">
    <property type="nucleotide sequence ID" value="NZ_BMNK01000001.1"/>
</dbReference>
<dbReference type="EMBL" id="BMNK01000001">
    <property type="protein sequence ID" value="GGP00909.1"/>
    <property type="molecule type" value="Genomic_DNA"/>
</dbReference>
<evidence type="ECO:0000313" key="3">
    <source>
        <dbReference type="Proteomes" id="UP000660745"/>
    </source>
</evidence>
<accession>A0A918E2R2</accession>
<organism evidence="2 3">
    <name type="scientific">Nonomuraea glycinis</name>
    <dbReference type="NCBI Taxonomy" id="2047744"/>
    <lineage>
        <taxon>Bacteria</taxon>
        <taxon>Bacillati</taxon>
        <taxon>Actinomycetota</taxon>
        <taxon>Actinomycetes</taxon>
        <taxon>Streptosporangiales</taxon>
        <taxon>Streptosporangiaceae</taxon>
        <taxon>Nonomuraea</taxon>
    </lineage>
</organism>